<evidence type="ECO:0000256" key="1">
    <source>
        <dbReference type="ARBA" id="ARBA00008791"/>
    </source>
</evidence>
<evidence type="ECO:0000313" key="4">
    <source>
        <dbReference type="EMBL" id="MBB4753584.1"/>
    </source>
</evidence>
<evidence type="ECO:0000313" key="6">
    <source>
        <dbReference type="Proteomes" id="UP000631312"/>
    </source>
</evidence>
<dbReference type="Proteomes" id="UP000631312">
    <property type="component" value="Unassembled WGS sequence"/>
</dbReference>
<organism evidence="4 5">
    <name type="scientific">Actinoplanes lobatus</name>
    <dbReference type="NCBI Taxonomy" id="113568"/>
    <lineage>
        <taxon>Bacteria</taxon>
        <taxon>Bacillati</taxon>
        <taxon>Actinomycetota</taxon>
        <taxon>Actinomycetes</taxon>
        <taxon>Micromonosporales</taxon>
        <taxon>Micromonosporaceae</taxon>
        <taxon>Actinoplanes</taxon>
    </lineage>
</organism>
<feature type="domain" description="UspA" evidence="2">
    <location>
        <begin position="149"/>
        <end position="287"/>
    </location>
</feature>
<keyword evidence="6" id="KW-1185">Reference proteome</keyword>
<reference evidence="3 6" key="2">
    <citation type="submission" date="2021-01" db="EMBL/GenBank/DDBJ databases">
        <title>Whole genome shotgun sequence of Actinoplanes lobatus NBRC 12513.</title>
        <authorList>
            <person name="Komaki H."/>
            <person name="Tamura T."/>
        </authorList>
    </citation>
    <scope>NUCLEOTIDE SEQUENCE [LARGE SCALE GENOMIC DNA]</scope>
    <source>
        <strain evidence="3 6">NBRC 12513</strain>
    </source>
</reference>
<reference evidence="4 5" key="1">
    <citation type="submission" date="2020-08" db="EMBL/GenBank/DDBJ databases">
        <title>Sequencing the genomes of 1000 actinobacteria strains.</title>
        <authorList>
            <person name="Klenk H.-P."/>
        </authorList>
    </citation>
    <scope>NUCLEOTIDE SEQUENCE [LARGE SCALE GENOMIC DNA]</scope>
    <source>
        <strain evidence="4 5">DSM 43150</strain>
    </source>
</reference>
<dbReference type="PANTHER" id="PTHR46268">
    <property type="entry name" value="STRESS RESPONSE PROTEIN NHAX"/>
    <property type="match status" value="1"/>
</dbReference>
<dbReference type="AlphaFoldDB" id="A0A7W7HNC1"/>
<dbReference type="PANTHER" id="PTHR46268:SF6">
    <property type="entry name" value="UNIVERSAL STRESS PROTEIN UP12"/>
    <property type="match status" value="1"/>
</dbReference>
<evidence type="ECO:0000313" key="5">
    <source>
        <dbReference type="Proteomes" id="UP000590511"/>
    </source>
</evidence>
<dbReference type="Proteomes" id="UP000590511">
    <property type="component" value="Unassembled WGS sequence"/>
</dbReference>
<sequence length="288" mass="29252">MNTSGSIVVGTDGSPPAQAAVRWAAIEAQSRGTALTILNAYDNTWAATPGLPRRDLADAADLAEAIVTDARAAVGTMLFNVTVHTVIAPGDPAAVLIERGADADLLVVGHRGRGGFTSLMLGSVSQRVSTHARCPTVVVRGRTSAADGPVLVGADSSSGGALALDAGFEAARLRHAPLLALHAYTEPVPLATPGLPPIPPPHTEGLAKFHASQVNDLLASRRSQYPDVRVQVQVAAGTAAGPLVGASHHAQLVVVGSHGHGALTGTLLGSVGHQLLHHADCPVLIARG</sequence>
<name>A0A7W7HNC1_9ACTN</name>
<dbReference type="EMBL" id="BOMP01000016">
    <property type="protein sequence ID" value="GIE38121.1"/>
    <property type="molecule type" value="Genomic_DNA"/>
</dbReference>
<comment type="similarity">
    <text evidence="1">Belongs to the universal stress protein A family.</text>
</comment>
<dbReference type="RefSeq" id="WP_188125261.1">
    <property type="nucleotide sequence ID" value="NZ_BOMP01000016.1"/>
</dbReference>
<accession>A0A7W7HNC1</accession>
<dbReference type="InterPro" id="IPR006015">
    <property type="entry name" value="Universal_stress_UspA"/>
</dbReference>
<dbReference type="EMBL" id="JACHNC010000001">
    <property type="protein sequence ID" value="MBB4753584.1"/>
    <property type="molecule type" value="Genomic_DNA"/>
</dbReference>
<gene>
    <name evidence="3" type="ORF">Alo02nite_10190</name>
    <name evidence="4" type="ORF">BJ964_007745</name>
</gene>
<evidence type="ECO:0000259" key="2">
    <source>
        <dbReference type="Pfam" id="PF00582"/>
    </source>
</evidence>
<comment type="caution">
    <text evidence="4">The sequence shown here is derived from an EMBL/GenBank/DDBJ whole genome shotgun (WGS) entry which is preliminary data.</text>
</comment>
<protein>
    <submittedName>
        <fullName evidence="4">Nucleotide-binding universal stress UspA family protein</fullName>
    </submittedName>
    <submittedName>
        <fullName evidence="3">Universal stress protein</fullName>
    </submittedName>
</protein>
<dbReference type="PRINTS" id="PR01438">
    <property type="entry name" value="UNVRSLSTRESS"/>
</dbReference>
<feature type="domain" description="UspA" evidence="2">
    <location>
        <begin position="6"/>
        <end position="140"/>
    </location>
</feature>
<dbReference type="InterPro" id="IPR014729">
    <property type="entry name" value="Rossmann-like_a/b/a_fold"/>
</dbReference>
<dbReference type="InterPro" id="IPR006016">
    <property type="entry name" value="UspA"/>
</dbReference>
<dbReference type="Gene3D" id="3.40.50.620">
    <property type="entry name" value="HUPs"/>
    <property type="match status" value="2"/>
</dbReference>
<dbReference type="SUPFAM" id="SSF52402">
    <property type="entry name" value="Adenine nucleotide alpha hydrolases-like"/>
    <property type="match status" value="2"/>
</dbReference>
<evidence type="ECO:0000313" key="3">
    <source>
        <dbReference type="EMBL" id="GIE38121.1"/>
    </source>
</evidence>
<dbReference type="Pfam" id="PF00582">
    <property type="entry name" value="Usp"/>
    <property type="match status" value="2"/>
</dbReference>
<proteinExistence type="inferred from homology"/>